<dbReference type="Gene3D" id="3.30.70.100">
    <property type="match status" value="2"/>
</dbReference>
<dbReference type="KEGG" id="naci:NUH88_07810"/>
<accession>A0A9J7AYT3</accession>
<reference evidence="2" key="1">
    <citation type="submission" date="2022-08" db="EMBL/GenBank/DDBJ databases">
        <title>Nisaea acidiphila sp. nov., isolated from a marine algal debris and emended description of the genus Nisaea Urios et al. 2008.</title>
        <authorList>
            <person name="Kwon K."/>
        </authorList>
    </citation>
    <scope>NUCLEOTIDE SEQUENCE</scope>
    <source>
        <strain evidence="2">MEBiC11861</strain>
    </source>
</reference>
<dbReference type="RefSeq" id="WP_257771183.1">
    <property type="nucleotide sequence ID" value="NZ_CP102480.1"/>
</dbReference>
<evidence type="ECO:0008006" key="4">
    <source>
        <dbReference type="Google" id="ProtNLM"/>
    </source>
</evidence>
<dbReference type="AlphaFoldDB" id="A0A9J7AYT3"/>
<evidence type="ECO:0000313" key="2">
    <source>
        <dbReference type="EMBL" id="UUX51593.1"/>
    </source>
</evidence>
<protein>
    <recommendedName>
        <fullName evidence="4">Antibiotic biosynthesis monooxygenase</fullName>
    </recommendedName>
</protein>
<name>A0A9J7AYT3_9PROT</name>
<keyword evidence="3" id="KW-1185">Reference proteome</keyword>
<dbReference type="Proteomes" id="UP001060336">
    <property type="component" value="Chromosome"/>
</dbReference>
<feature type="signal peptide" evidence="1">
    <location>
        <begin position="1"/>
        <end position="24"/>
    </location>
</feature>
<dbReference type="EMBL" id="CP102480">
    <property type="protein sequence ID" value="UUX51593.1"/>
    <property type="molecule type" value="Genomic_DNA"/>
</dbReference>
<dbReference type="InterPro" id="IPR011008">
    <property type="entry name" value="Dimeric_a/b-barrel"/>
</dbReference>
<proteinExistence type="predicted"/>
<feature type="chain" id="PRO_5039889251" description="Antibiotic biosynthesis monooxygenase" evidence="1">
    <location>
        <begin position="25"/>
        <end position="242"/>
    </location>
</feature>
<evidence type="ECO:0000313" key="3">
    <source>
        <dbReference type="Proteomes" id="UP001060336"/>
    </source>
</evidence>
<keyword evidence="1" id="KW-0732">Signal</keyword>
<organism evidence="2 3">
    <name type="scientific">Nisaea acidiphila</name>
    <dbReference type="NCBI Taxonomy" id="1862145"/>
    <lineage>
        <taxon>Bacteria</taxon>
        <taxon>Pseudomonadati</taxon>
        <taxon>Pseudomonadota</taxon>
        <taxon>Alphaproteobacteria</taxon>
        <taxon>Rhodospirillales</taxon>
        <taxon>Thalassobaculaceae</taxon>
        <taxon>Nisaea</taxon>
    </lineage>
</organism>
<evidence type="ECO:0000256" key="1">
    <source>
        <dbReference type="SAM" id="SignalP"/>
    </source>
</evidence>
<gene>
    <name evidence="2" type="ORF">NUH88_07810</name>
</gene>
<dbReference type="SUPFAM" id="SSF54909">
    <property type="entry name" value="Dimeric alpha+beta barrel"/>
    <property type="match status" value="2"/>
</dbReference>
<sequence length="242" mass="25204">MKTRQFLQTLSALALITAATTATAEETAMTTKTASYIEMRAAQGQTEVFADFLTGAAAIVRETEPGTELWFALKADDTLVIFDIFADDAARDAHFSGAVAGALNGKAATLVEGGWDGGVVAGISNANVLSAKPPFDLYSATTATYIRLEAASGRSDELAALLSAAGPVVAETEPETLFWTALRIDGTHFAIFDVFAGEAGRDAHFAGKVAGLLKEKAPELVAGGWEDGVVANVGNFDILAIK</sequence>